<evidence type="ECO:0000259" key="1">
    <source>
        <dbReference type="PROSITE" id="PS50994"/>
    </source>
</evidence>
<dbReference type="PROSITE" id="PS50994">
    <property type="entry name" value="INTEGRASE"/>
    <property type="match status" value="1"/>
</dbReference>
<dbReference type="EMBL" id="GAMC01003509">
    <property type="protein sequence ID" value="JAC03047.1"/>
    <property type="molecule type" value="mRNA"/>
</dbReference>
<dbReference type="Pfam" id="PF00665">
    <property type="entry name" value="rve"/>
    <property type="match status" value="1"/>
</dbReference>
<proteinExistence type="evidence at transcript level"/>
<dbReference type="GO" id="GO:0003676">
    <property type="term" value="F:nucleic acid binding"/>
    <property type="evidence" value="ECO:0007669"/>
    <property type="project" value="InterPro"/>
</dbReference>
<reference evidence="2" key="2">
    <citation type="journal article" date="2014" name="BMC Genomics">
        <title>A genomic perspective to assessing quality of mass-reared SIT flies used in Mediterranean fruit fly (Ceratitis capitata) eradication in California.</title>
        <authorList>
            <person name="Calla B."/>
            <person name="Hall B."/>
            <person name="Hou S."/>
            <person name="Geib S.M."/>
        </authorList>
    </citation>
    <scope>NUCLEOTIDE SEQUENCE</scope>
</reference>
<dbReference type="InterPro" id="IPR036397">
    <property type="entry name" value="RNaseH_sf"/>
</dbReference>
<dbReference type="GO" id="GO:0015074">
    <property type="term" value="P:DNA integration"/>
    <property type="evidence" value="ECO:0007669"/>
    <property type="project" value="InterPro"/>
</dbReference>
<evidence type="ECO:0000313" key="2">
    <source>
        <dbReference type="EMBL" id="JAC03047.1"/>
    </source>
</evidence>
<organism evidence="2">
    <name type="scientific">Ceratitis capitata</name>
    <name type="common">Mediterranean fruit fly</name>
    <name type="synonym">Tephritis capitata</name>
    <dbReference type="NCBI Taxonomy" id="7213"/>
    <lineage>
        <taxon>Eukaryota</taxon>
        <taxon>Metazoa</taxon>
        <taxon>Ecdysozoa</taxon>
        <taxon>Arthropoda</taxon>
        <taxon>Hexapoda</taxon>
        <taxon>Insecta</taxon>
        <taxon>Pterygota</taxon>
        <taxon>Neoptera</taxon>
        <taxon>Endopterygota</taxon>
        <taxon>Diptera</taxon>
        <taxon>Brachycera</taxon>
        <taxon>Muscomorpha</taxon>
        <taxon>Tephritoidea</taxon>
        <taxon>Tephritidae</taxon>
        <taxon>Ceratitis</taxon>
        <taxon>Ceratitis</taxon>
    </lineage>
</organism>
<dbReference type="Gene3D" id="3.30.420.10">
    <property type="entry name" value="Ribonuclease H-like superfamily/Ribonuclease H"/>
    <property type="match status" value="1"/>
</dbReference>
<protein>
    <submittedName>
        <fullName evidence="2">Retrotransposable element Tf2 155 kDa protein type 1</fullName>
    </submittedName>
</protein>
<feature type="domain" description="Integrase catalytic" evidence="1">
    <location>
        <begin position="17"/>
        <end position="102"/>
    </location>
</feature>
<dbReference type="EMBL" id="GAMC01003510">
    <property type="protein sequence ID" value="JAC03046.1"/>
    <property type="molecule type" value="mRNA"/>
</dbReference>
<dbReference type="PANTHER" id="PTHR37984:SF5">
    <property type="entry name" value="PROTEIN NYNRIN-LIKE"/>
    <property type="match status" value="1"/>
</dbReference>
<dbReference type="SUPFAM" id="SSF53098">
    <property type="entry name" value="Ribonuclease H-like"/>
    <property type="match status" value="1"/>
</dbReference>
<dbReference type="InterPro" id="IPR050951">
    <property type="entry name" value="Retrovirus_Pol_polyprotein"/>
</dbReference>
<dbReference type="OrthoDB" id="6752380at2759"/>
<reference evidence="2" key="1">
    <citation type="submission" date="2013-07" db="EMBL/GenBank/DDBJ databases">
        <authorList>
            <person name="Geib S."/>
        </authorList>
    </citation>
    <scope>NUCLEOTIDE SEQUENCE</scope>
</reference>
<dbReference type="InterPro" id="IPR001584">
    <property type="entry name" value="Integrase_cat-core"/>
</dbReference>
<dbReference type="PANTHER" id="PTHR37984">
    <property type="entry name" value="PROTEIN CBG26694"/>
    <property type="match status" value="1"/>
</dbReference>
<name>W8C7N8_CERCA</name>
<sequence>MYKPSRQQAPGKMLTQIAEEPWATVCADFVGPLPRSKHGNTTILVFIDKFSKWVEIVPLRKATTEGLIKAFRERILTRFGVLKIMITDNGTQFTSKEFKRLL</sequence>
<dbReference type="AlphaFoldDB" id="W8C7N8"/>
<dbReference type="InterPro" id="IPR012337">
    <property type="entry name" value="RNaseH-like_sf"/>
</dbReference>
<accession>W8C7N8</accession>
<gene>
    <name evidence="2" type="primary">RTF21</name>
</gene>